<comment type="caution">
    <text evidence="1">The sequence shown here is derived from an EMBL/GenBank/DDBJ whole genome shotgun (WGS) entry which is preliminary data.</text>
</comment>
<protein>
    <submittedName>
        <fullName evidence="1">Uncharacterized protein</fullName>
    </submittedName>
</protein>
<dbReference type="Proteomes" id="UP001066276">
    <property type="component" value="Chromosome 2_2"/>
</dbReference>
<dbReference type="EMBL" id="JANPWB010000004">
    <property type="protein sequence ID" value="KAJ1193760.1"/>
    <property type="molecule type" value="Genomic_DNA"/>
</dbReference>
<dbReference type="AlphaFoldDB" id="A0AAV7UXD9"/>
<accession>A0AAV7UXD9</accession>
<evidence type="ECO:0000313" key="2">
    <source>
        <dbReference type="Proteomes" id="UP001066276"/>
    </source>
</evidence>
<evidence type="ECO:0000313" key="1">
    <source>
        <dbReference type="EMBL" id="KAJ1193760.1"/>
    </source>
</evidence>
<keyword evidence="2" id="KW-1185">Reference proteome</keyword>
<organism evidence="1 2">
    <name type="scientific">Pleurodeles waltl</name>
    <name type="common">Iberian ribbed newt</name>
    <dbReference type="NCBI Taxonomy" id="8319"/>
    <lineage>
        <taxon>Eukaryota</taxon>
        <taxon>Metazoa</taxon>
        <taxon>Chordata</taxon>
        <taxon>Craniata</taxon>
        <taxon>Vertebrata</taxon>
        <taxon>Euteleostomi</taxon>
        <taxon>Amphibia</taxon>
        <taxon>Batrachia</taxon>
        <taxon>Caudata</taxon>
        <taxon>Salamandroidea</taxon>
        <taxon>Salamandridae</taxon>
        <taxon>Pleurodelinae</taxon>
        <taxon>Pleurodeles</taxon>
    </lineage>
</organism>
<sequence>MGLPLARRVPRRESPMALKVLKIYWPAPLGVNDGSGTPSPRAPFHGGAAALVSVPAARESNGAKTAEGLLAQPPWA</sequence>
<proteinExistence type="predicted"/>
<reference evidence="1" key="1">
    <citation type="journal article" date="2022" name="bioRxiv">
        <title>Sequencing and chromosome-scale assembly of the giantPleurodeles waltlgenome.</title>
        <authorList>
            <person name="Brown T."/>
            <person name="Elewa A."/>
            <person name="Iarovenko S."/>
            <person name="Subramanian E."/>
            <person name="Araus A.J."/>
            <person name="Petzold A."/>
            <person name="Susuki M."/>
            <person name="Suzuki K.-i.T."/>
            <person name="Hayashi T."/>
            <person name="Toyoda A."/>
            <person name="Oliveira C."/>
            <person name="Osipova E."/>
            <person name="Leigh N.D."/>
            <person name="Simon A."/>
            <person name="Yun M.H."/>
        </authorList>
    </citation>
    <scope>NUCLEOTIDE SEQUENCE</scope>
    <source>
        <strain evidence="1">20211129_DDA</strain>
        <tissue evidence="1">Liver</tissue>
    </source>
</reference>
<gene>
    <name evidence="1" type="ORF">NDU88_003056</name>
</gene>
<name>A0AAV7UXD9_PLEWA</name>